<name>A0AAX3LUF5_9RHOB</name>
<evidence type="ECO:0000313" key="1">
    <source>
        <dbReference type="EMBL" id="WCE71906.1"/>
    </source>
</evidence>
<accession>A0AAX3LUF5</accession>
<organism evidence="1 2">
    <name type="scientific">Sulfitobacter faviae</name>
    <dbReference type="NCBI Taxonomy" id="1775881"/>
    <lineage>
        <taxon>Bacteria</taxon>
        <taxon>Pseudomonadati</taxon>
        <taxon>Pseudomonadota</taxon>
        <taxon>Alphaproteobacteria</taxon>
        <taxon>Rhodobacterales</taxon>
        <taxon>Roseobacteraceae</taxon>
        <taxon>Sulfitobacter</taxon>
    </lineage>
</organism>
<proteinExistence type="predicted"/>
<dbReference type="AlphaFoldDB" id="A0AAX3LUF5"/>
<geneLocation type="plasmid" evidence="1 2">
    <name>unnamed1</name>
</geneLocation>
<dbReference type="Proteomes" id="UP001210770">
    <property type="component" value="Plasmid unnamed1"/>
</dbReference>
<keyword evidence="1" id="KW-0614">Plasmid</keyword>
<gene>
    <name evidence="1" type="ORF">PL336_16740</name>
</gene>
<sequence>MQVFVASLEQCLKAKNWPAALCLALTLPEMAGAVDSPESAAPQRYAQWFDKWVGVKYRTRLLSGQQALFSGFDCYALRCAMLYQEQDPEAGRRRYVTDALDRFQFTQVAEEHCMHKNRALQLHADRFCRDVTEGCEAWLKSIKNDASKSAVLKRGLNMTMPSRAACQ</sequence>
<evidence type="ECO:0000313" key="2">
    <source>
        <dbReference type="Proteomes" id="UP001210770"/>
    </source>
</evidence>
<dbReference type="RefSeq" id="WP_271690040.1">
    <property type="nucleotide sequence ID" value="NZ_CP116424.1"/>
</dbReference>
<protein>
    <submittedName>
        <fullName evidence="1">Uncharacterized protein</fullName>
    </submittedName>
</protein>
<dbReference type="EMBL" id="CP116424">
    <property type="protein sequence ID" value="WCE71906.1"/>
    <property type="molecule type" value="Genomic_DNA"/>
</dbReference>
<reference evidence="1" key="1">
    <citation type="submission" date="2023-01" db="EMBL/GenBank/DDBJ databases">
        <title>Comparative genomic analysis of cold water coral derived Sulfitobacter faviae: insights into their metabolism and habitat adaptation.</title>
        <authorList>
            <person name="Guo Y."/>
            <person name="Lin S."/>
            <person name="Huang Z."/>
            <person name="Tang K."/>
            <person name="Wang X."/>
        </authorList>
    </citation>
    <scope>NUCLEOTIDE SEQUENCE</scope>
    <source>
        <strain evidence="1">SCSIO W_1865</strain>
        <plasmid evidence="1">unnamed1</plasmid>
    </source>
</reference>